<evidence type="ECO:0000256" key="5">
    <source>
        <dbReference type="ARBA" id="ARBA00022989"/>
    </source>
</evidence>
<feature type="domain" description="Anoctamin transmembrane" evidence="10">
    <location>
        <begin position="444"/>
        <end position="1012"/>
    </location>
</feature>
<feature type="compositionally biased region" description="Basic and acidic residues" evidence="9">
    <location>
        <begin position="109"/>
        <end position="118"/>
    </location>
</feature>
<evidence type="ECO:0000256" key="1">
    <source>
        <dbReference type="ARBA" id="ARBA00004651"/>
    </source>
</evidence>
<dbReference type="CTD" id="42340"/>
<dbReference type="InterPro" id="IPR007632">
    <property type="entry name" value="Anoctamin"/>
</dbReference>
<evidence type="ECO:0000256" key="4">
    <source>
        <dbReference type="ARBA" id="ARBA00022692"/>
    </source>
</evidence>
<evidence type="ECO:0000259" key="11">
    <source>
        <dbReference type="Pfam" id="PF16178"/>
    </source>
</evidence>
<dbReference type="PANTHER" id="PTHR12308:SF83">
    <property type="entry name" value="ANOCTAMIN"/>
    <property type="match status" value="1"/>
</dbReference>
<dbReference type="PANTHER" id="PTHR12308">
    <property type="entry name" value="ANOCTAMIN"/>
    <property type="match status" value="1"/>
</dbReference>
<dbReference type="GO" id="GO:0005254">
    <property type="term" value="F:chloride channel activity"/>
    <property type="evidence" value="ECO:0007669"/>
    <property type="project" value="TreeGrafter"/>
</dbReference>
<feature type="transmembrane region" description="Helical" evidence="8">
    <location>
        <begin position="461"/>
        <end position="482"/>
    </location>
</feature>
<evidence type="ECO:0000256" key="8">
    <source>
        <dbReference type="RuleBase" id="RU280814"/>
    </source>
</evidence>
<feature type="domain" description="Anoctamin dimerisation" evidence="11">
    <location>
        <begin position="193"/>
        <end position="441"/>
    </location>
</feature>
<feature type="transmembrane region" description="Helical" evidence="8">
    <location>
        <begin position="705"/>
        <end position="723"/>
    </location>
</feature>
<name>A0A6P8XNN6_DROAB</name>
<keyword evidence="5 8" id="KW-1133">Transmembrane helix</keyword>
<comment type="caution">
    <text evidence="8">Lacks conserved residue(s) required for the propagation of feature annotation.</text>
</comment>
<evidence type="ECO:0000256" key="2">
    <source>
        <dbReference type="ARBA" id="ARBA00009671"/>
    </source>
</evidence>
<dbReference type="Pfam" id="PF16178">
    <property type="entry name" value="Anoct_dimer"/>
    <property type="match status" value="1"/>
</dbReference>
<dbReference type="GeneID" id="117574798"/>
<evidence type="ECO:0000256" key="3">
    <source>
        <dbReference type="ARBA" id="ARBA00022475"/>
    </source>
</evidence>
<gene>
    <name evidence="13" type="primary">LOC117574798</name>
</gene>
<keyword evidence="12" id="KW-1185">Reference proteome</keyword>
<keyword evidence="7" id="KW-0325">Glycoprotein</keyword>
<dbReference type="RefSeq" id="XP_034114649.2">
    <property type="nucleotide sequence ID" value="XM_034258758.2"/>
</dbReference>
<keyword evidence="3" id="KW-1003">Cell membrane</keyword>
<dbReference type="OrthoDB" id="296386at2759"/>
<dbReference type="AlphaFoldDB" id="A0A6P8XNN6"/>
<feature type="transmembrane region" description="Helical" evidence="8">
    <location>
        <begin position="830"/>
        <end position="852"/>
    </location>
</feature>
<feature type="compositionally biased region" description="Basic and acidic residues" evidence="9">
    <location>
        <begin position="125"/>
        <end position="134"/>
    </location>
</feature>
<evidence type="ECO:0000256" key="6">
    <source>
        <dbReference type="ARBA" id="ARBA00023136"/>
    </source>
</evidence>
<comment type="similarity">
    <text evidence="2 8">Belongs to the anoctamin family.</text>
</comment>
<dbReference type="InterPro" id="IPR049452">
    <property type="entry name" value="Anoctamin_TM"/>
</dbReference>
<dbReference type="InterPro" id="IPR032394">
    <property type="entry name" value="Anoct_dimer"/>
</dbReference>
<dbReference type="GO" id="GO:0046983">
    <property type="term" value="F:protein dimerization activity"/>
    <property type="evidence" value="ECO:0007669"/>
    <property type="project" value="InterPro"/>
</dbReference>
<dbReference type="Proteomes" id="UP000515160">
    <property type="component" value="Chromosome 2R"/>
</dbReference>
<feature type="region of interest" description="Disordered" evidence="9">
    <location>
        <begin position="82"/>
        <end position="164"/>
    </location>
</feature>
<keyword evidence="4 8" id="KW-0812">Transmembrane</keyword>
<keyword evidence="6 8" id="KW-0472">Membrane</keyword>
<evidence type="ECO:0000256" key="7">
    <source>
        <dbReference type="ARBA" id="ARBA00023180"/>
    </source>
</evidence>
<accession>A0A6P8XNN6</accession>
<feature type="transmembrane region" description="Helical" evidence="8">
    <location>
        <begin position="655"/>
        <end position="678"/>
    </location>
</feature>
<evidence type="ECO:0000313" key="13">
    <source>
        <dbReference type="RefSeq" id="XP_034114649.2"/>
    </source>
</evidence>
<comment type="subcellular location">
    <subcellularLocation>
        <location evidence="1">Cell membrane</location>
        <topology evidence="1">Multi-pass membrane protein</topology>
    </subcellularLocation>
    <subcellularLocation>
        <location evidence="8">Membrane</location>
        <topology evidence="8">Multi-pass membrane protein</topology>
    </subcellularLocation>
</comment>
<sequence length="1093" mass="125752">MLNLANAGGDAAANGDGLETPPQQPQHSDESAQLLDEQNSKFAATAAKQELEPPYTAPLAPYDMELVKKVKLKGKLVASDSIWSDEPKSSSSNNKRNRRPDADASTSFMHHERGEDVAKTSSESLDLHEKRSRFAESSASTLPLPEIDGPTLPNGKSNHSTPLLPMTDNGYDERDCSCPRDFYQRAELNTSLFFADCSRSIDFVLAYKINLHEPTEAENAEKRRVFQENLIHQGLEVEFSEKEQIYFVKIHAPLEVLRRYAEILKLRMPMKESLCNLRVHARSNRLHNAAHYLSKKVCQRVQIPGLAVVNRSTKSVFSSLKSGCQSFLSKIYVDNNIFPKRAHRFTAIYSRDKEYLFDIRQECFFTTAVRSRIVEFILDRQRFPAKRHNEMAFGIERLVAEGVYCAAYPLHDGEITEVGTMRELLYTNWASVKKWYRYQPLDDIKEYFGVKIGLYFAWLGYYTYMLLLASIVGLICFIYSWISLKNYVPIKDICDRSNDNITMCPLCDWCEFWKLRETCTYAKITYLIDNPSTIFFAVFMSFWATLFLELWKRYSAEITHRWDLTGFDVHEEHPRPQYLARLEHIEPTRTDYVTNIKEPTVPFWRMKLPATVFSFSVVLLLIALAFAALVGVVAHRMSVLAALKVNGSNMTTSNAIVIASASAAFVNLCVLYVLNYLYNHLAEYLTELEMWRTQTQFDDSLTLKIYLLQFVNYYASIFYIAFFKGKFVGHPGKYNTLFEHRQEECSSGGCLTELCIQLGIIMIGKQAFNTILEVYLPMFWRKVLAIQVGLSRLFSNTVKPDKTKDERWMRDFKLLDWGARSLFPEYLEMVLQYGFVTIFVAAFPLAPFFALLNNILEMRLDAKKLLTHHKRPVSQRVRDIGVWYRILDSIGKLSVITNGFIIAFTSDLIPRFVYRGLYSKDGTLNGYLNFTLSKYQIEPSNNSSITSCMYSDYREPPGSKNQYELSSTFYIILACRLGFVVVFENFVALVMILVRWCIPDMSVELRDQIRREVYITNEIIIDQEAQRARFERAKRSYSMRDPSENEVDAASVDEPNAKFLKIERLMNPNLSEIEMDSIIHGENKTTGISGADC</sequence>
<evidence type="ECO:0000313" key="12">
    <source>
        <dbReference type="Proteomes" id="UP000515160"/>
    </source>
</evidence>
<dbReference type="Pfam" id="PF04547">
    <property type="entry name" value="Anoctamin"/>
    <property type="match status" value="1"/>
</dbReference>
<evidence type="ECO:0000256" key="9">
    <source>
        <dbReference type="SAM" id="MobiDB-lite"/>
    </source>
</evidence>
<feature type="transmembrane region" description="Helical" evidence="8">
    <location>
        <begin position="533"/>
        <end position="551"/>
    </location>
</feature>
<feature type="transmembrane region" description="Helical" evidence="8">
    <location>
        <begin position="612"/>
        <end position="634"/>
    </location>
</feature>
<evidence type="ECO:0000259" key="10">
    <source>
        <dbReference type="Pfam" id="PF04547"/>
    </source>
</evidence>
<organism evidence="12 13">
    <name type="scientific">Drosophila albomicans</name>
    <name type="common">Fruit fly</name>
    <dbReference type="NCBI Taxonomy" id="7291"/>
    <lineage>
        <taxon>Eukaryota</taxon>
        <taxon>Metazoa</taxon>
        <taxon>Ecdysozoa</taxon>
        <taxon>Arthropoda</taxon>
        <taxon>Hexapoda</taxon>
        <taxon>Insecta</taxon>
        <taxon>Pterygota</taxon>
        <taxon>Neoptera</taxon>
        <taxon>Endopterygota</taxon>
        <taxon>Diptera</taxon>
        <taxon>Brachycera</taxon>
        <taxon>Muscomorpha</taxon>
        <taxon>Ephydroidea</taxon>
        <taxon>Drosophilidae</taxon>
        <taxon>Drosophila</taxon>
    </lineage>
</organism>
<feature type="region of interest" description="Disordered" evidence="9">
    <location>
        <begin position="1"/>
        <end position="59"/>
    </location>
</feature>
<proteinExistence type="inferred from homology"/>
<reference evidence="13" key="1">
    <citation type="submission" date="2025-08" db="UniProtKB">
        <authorList>
            <consortium name="RefSeq"/>
        </authorList>
    </citation>
    <scope>IDENTIFICATION</scope>
    <source>
        <strain evidence="13">15112-1751.03</strain>
        <tissue evidence="13">Whole Adult</tissue>
    </source>
</reference>
<dbReference type="GO" id="GO:0005886">
    <property type="term" value="C:plasma membrane"/>
    <property type="evidence" value="ECO:0007669"/>
    <property type="project" value="UniProtKB-SubCell"/>
</dbReference>
<protein>
    <recommendedName>
        <fullName evidence="8">Anoctamin</fullName>
    </recommendedName>
</protein>
<feature type="compositionally biased region" description="Low complexity" evidence="9">
    <location>
        <begin position="1"/>
        <end position="18"/>
    </location>
</feature>